<dbReference type="RefSeq" id="WP_092861580.1">
    <property type="nucleotide sequence ID" value="NZ_FOQH01000008.1"/>
</dbReference>
<organism evidence="1 2">
    <name type="scientific">Albimonas pacifica</name>
    <dbReference type="NCBI Taxonomy" id="1114924"/>
    <lineage>
        <taxon>Bacteria</taxon>
        <taxon>Pseudomonadati</taxon>
        <taxon>Pseudomonadota</taxon>
        <taxon>Alphaproteobacteria</taxon>
        <taxon>Rhodobacterales</taxon>
        <taxon>Paracoccaceae</taxon>
        <taxon>Albimonas</taxon>
    </lineage>
</organism>
<name>A0A1I3JHX3_9RHOB</name>
<dbReference type="STRING" id="1114924.SAMN05216258_10816"/>
<accession>A0A1I3JHX3</accession>
<evidence type="ECO:0000313" key="1">
    <source>
        <dbReference type="EMBL" id="SFI59861.1"/>
    </source>
</evidence>
<protein>
    <submittedName>
        <fullName evidence="1">Uncharacterized protein</fullName>
    </submittedName>
</protein>
<dbReference type="EMBL" id="FOQH01000008">
    <property type="protein sequence ID" value="SFI59861.1"/>
    <property type="molecule type" value="Genomic_DNA"/>
</dbReference>
<keyword evidence="2" id="KW-1185">Reference proteome</keyword>
<sequence>MSGADSNPEITHLADIAMSLLDQLIPEGCAYVVILTQPCADAGEDMPLRLRMRGLCDEHAADVLAHLSQTARAGGARRIAAPAKVGRA</sequence>
<evidence type="ECO:0000313" key="2">
    <source>
        <dbReference type="Proteomes" id="UP000199377"/>
    </source>
</evidence>
<proteinExistence type="predicted"/>
<reference evidence="1 2" key="1">
    <citation type="submission" date="2016-10" db="EMBL/GenBank/DDBJ databases">
        <authorList>
            <person name="de Groot N.N."/>
        </authorList>
    </citation>
    <scope>NUCLEOTIDE SEQUENCE [LARGE SCALE GENOMIC DNA]</scope>
    <source>
        <strain evidence="1 2">CGMCC 1.11030</strain>
    </source>
</reference>
<dbReference type="AlphaFoldDB" id="A0A1I3JHX3"/>
<gene>
    <name evidence="1" type="ORF">SAMN05216258_10816</name>
</gene>
<dbReference type="Proteomes" id="UP000199377">
    <property type="component" value="Unassembled WGS sequence"/>
</dbReference>